<reference evidence="3" key="1">
    <citation type="submission" date="2017-09" db="EMBL/GenBank/DDBJ databases">
        <title>Depth-based differentiation of microbial function through sediment-hosted aquifers and enrichment of novel symbionts in the deep terrestrial subsurface.</title>
        <authorList>
            <person name="Probst A.J."/>
            <person name="Ladd B."/>
            <person name="Jarett J.K."/>
            <person name="Geller-Mcgrath D.E."/>
            <person name="Sieber C.M.K."/>
            <person name="Emerson J.B."/>
            <person name="Anantharaman K."/>
            <person name="Thomas B.C."/>
            <person name="Malmstrom R."/>
            <person name="Stieglmeier M."/>
            <person name="Klingl A."/>
            <person name="Woyke T."/>
            <person name="Ryan C.M."/>
            <person name="Banfield J.F."/>
        </authorList>
    </citation>
    <scope>NUCLEOTIDE SEQUENCE [LARGE SCALE GENOMIC DNA]</scope>
</reference>
<dbReference type="AlphaFoldDB" id="A0A2M7VA79"/>
<evidence type="ECO:0000313" key="3">
    <source>
        <dbReference type="Proteomes" id="UP000231453"/>
    </source>
</evidence>
<comment type="caution">
    <text evidence="2">The sequence shown here is derived from an EMBL/GenBank/DDBJ whole genome shotgun (WGS) entry which is preliminary data.</text>
</comment>
<keyword evidence="1" id="KW-0472">Membrane</keyword>
<keyword evidence="1" id="KW-1133">Transmembrane helix</keyword>
<keyword evidence="1" id="KW-0812">Transmembrane</keyword>
<sequence>MSENAKVSWVIFFIFTIGFGSGGIFDNCVVHSENCFTAKEAKACDIFTLDGKTVYTVSWPYPEDKEHKYCSVPDIMVRCKGPSGEPACFEKVMINDDVYNFPEWGICPATPPAPKAEAEPGS</sequence>
<dbReference type="Proteomes" id="UP000231453">
    <property type="component" value="Unassembled WGS sequence"/>
</dbReference>
<protein>
    <submittedName>
        <fullName evidence="2">Uncharacterized protein</fullName>
    </submittedName>
</protein>
<feature type="transmembrane region" description="Helical" evidence="1">
    <location>
        <begin position="7"/>
        <end position="25"/>
    </location>
</feature>
<accession>A0A2M7VA79</accession>
<gene>
    <name evidence="2" type="ORF">COX80_03545</name>
</gene>
<organism evidence="2 3">
    <name type="scientific">Candidatus Magasanikbacteria bacterium CG_4_10_14_0_2_um_filter_33_14</name>
    <dbReference type="NCBI Taxonomy" id="1974636"/>
    <lineage>
        <taxon>Bacteria</taxon>
        <taxon>Candidatus Magasanikiibacteriota</taxon>
    </lineage>
</organism>
<evidence type="ECO:0000256" key="1">
    <source>
        <dbReference type="SAM" id="Phobius"/>
    </source>
</evidence>
<evidence type="ECO:0000313" key="2">
    <source>
        <dbReference type="EMBL" id="PIZ95779.1"/>
    </source>
</evidence>
<dbReference type="EMBL" id="PFPL01000045">
    <property type="protein sequence ID" value="PIZ95779.1"/>
    <property type="molecule type" value="Genomic_DNA"/>
</dbReference>
<proteinExistence type="predicted"/>
<name>A0A2M7VA79_9BACT</name>